<evidence type="ECO:0000256" key="1">
    <source>
        <dbReference type="ARBA" id="ARBA00023015"/>
    </source>
</evidence>
<name>A0ABU4C2M1_RHOGO</name>
<keyword evidence="3" id="KW-0804">Transcription</keyword>
<dbReference type="SUPFAM" id="SSF46689">
    <property type="entry name" value="Homeodomain-like"/>
    <property type="match status" value="1"/>
</dbReference>
<dbReference type="InterPro" id="IPR023772">
    <property type="entry name" value="DNA-bd_HTH_TetR-type_CS"/>
</dbReference>
<dbReference type="PROSITE" id="PS01081">
    <property type="entry name" value="HTH_TETR_1"/>
    <property type="match status" value="1"/>
</dbReference>
<reference evidence="7 8" key="1">
    <citation type="submission" date="2023-10" db="EMBL/GenBank/DDBJ databases">
        <title>Development of a sustainable strategy for remediation of hydrocarbon-contaminated territories based on the waste exchange concept.</title>
        <authorList>
            <person name="Krivoruchko A."/>
        </authorList>
    </citation>
    <scope>NUCLEOTIDE SEQUENCE [LARGE SCALE GENOMIC DNA]</scope>
    <source>
        <strain evidence="7 8">IEGM 1203</strain>
    </source>
</reference>
<dbReference type="InterPro" id="IPR001647">
    <property type="entry name" value="HTH_TetR"/>
</dbReference>
<dbReference type="InterPro" id="IPR050109">
    <property type="entry name" value="HTH-type_TetR-like_transc_reg"/>
</dbReference>
<feature type="domain" description="HTH tetR-type" evidence="6">
    <location>
        <begin position="16"/>
        <end position="76"/>
    </location>
</feature>
<evidence type="ECO:0000313" key="7">
    <source>
        <dbReference type="EMBL" id="MDV6270747.1"/>
    </source>
</evidence>
<accession>A0ABU4C2M1</accession>
<gene>
    <name evidence="7" type="ORF">R3Q16_29385</name>
</gene>
<dbReference type="Pfam" id="PF00440">
    <property type="entry name" value="TetR_N"/>
    <property type="match status" value="1"/>
</dbReference>
<dbReference type="RefSeq" id="WP_317545183.1">
    <property type="nucleotide sequence ID" value="NZ_JAWLKB010000023.1"/>
</dbReference>
<dbReference type="PRINTS" id="PR00455">
    <property type="entry name" value="HTHTETR"/>
</dbReference>
<dbReference type="PANTHER" id="PTHR30055">
    <property type="entry name" value="HTH-TYPE TRANSCRIPTIONAL REGULATOR RUTR"/>
    <property type="match status" value="1"/>
</dbReference>
<dbReference type="EMBL" id="JAWLKB010000023">
    <property type="protein sequence ID" value="MDV6270747.1"/>
    <property type="molecule type" value="Genomic_DNA"/>
</dbReference>
<dbReference type="PANTHER" id="PTHR30055:SF234">
    <property type="entry name" value="HTH-TYPE TRANSCRIPTIONAL REGULATOR BETI"/>
    <property type="match status" value="1"/>
</dbReference>
<dbReference type="Proteomes" id="UP001185927">
    <property type="component" value="Unassembled WGS sequence"/>
</dbReference>
<keyword evidence="2 4" id="KW-0238">DNA-binding</keyword>
<dbReference type="PROSITE" id="PS50977">
    <property type="entry name" value="HTH_TETR_2"/>
    <property type="match status" value="1"/>
</dbReference>
<feature type="DNA-binding region" description="H-T-H motif" evidence="4">
    <location>
        <begin position="39"/>
        <end position="58"/>
    </location>
</feature>
<evidence type="ECO:0000259" key="6">
    <source>
        <dbReference type="PROSITE" id="PS50977"/>
    </source>
</evidence>
<keyword evidence="1" id="KW-0805">Transcription regulation</keyword>
<evidence type="ECO:0000256" key="5">
    <source>
        <dbReference type="SAM" id="MobiDB-lite"/>
    </source>
</evidence>
<evidence type="ECO:0000256" key="3">
    <source>
        <dbReference type="ARBA" id="ARBA00023163"/>
    </source>
</evidence>
<keyword evidence="8" id="KW-1185">Reference proteome</keyword>
<dbReference type="Gene3D" id="1.10.357.10">
    <property type="entry name" value="Tetracycline Repressor, domain 2"/>
    <property type="match status" value="1"/>
</dbReference>
<dbReference type="SUPFAM" id="SSF48498">
    <property type="entry name" value="Tetracyclin repressor-like, C-terminal domain"/>
    <property type="match status" value="1"/>
</dbReference>
<feature type="region of interest" description="Disordered" evidence="5">
    <location>
        <begin position="204"/>
        <end position="225"/>
    </location>
</feature>
<evidence type="ECO:0000256" key="4">
    <source>
        <dbReference type="PROSITE-ProRule" id="PRU00335"/>
    </source>
</evidence>
<organism evidence="7 8">
    <name type="scientific">Rhodococcus globerulus</name>
    <dbReference type="NCBI Taxonomy" id="33008"/>
    <lineage>
        <taxon>Bacteria</taxon>
        <taxon>Bacillati</taxon>
        <taxon>Actinomycetota</taxon>
        <taxon>Actinomycetes</taxon>
        <taxon>Mycobacteriales</taxon>
        <taxon>Nocardiaceae</taxon>
        <taxon>Rhodococcus</taxon>
    </lineage>
</organism>
<dbReference type="InterPro" id="IPR036271">
    <property type="entry name" value="Tet_transcr_reg_TetR-rel_C_sf"/>
</dbReference>
<protein>
    <submittedName>
        <fullName evidence="7">TetR/AcrR family transcriptional regulator</fullName>
    </submittedName>
</protein>
<dbReference type="InterPro" id="IPR009057">
    <property type="entry name" value="Homeodomain-like_sf"/>
</dbReference>
<evidence type="ECO:0000256" key="2">
    <source>
        <dbReference type="ARBA" id="ARBA00023125"/>
    </source>
</evidence>
<evidence type="ECO:0000313" key="8">
    <source>
        <dbReference type="Proteomes" id="UP001185927"/>
    </source>
</evidence>
<comment type="caution">
    <text evidence="7">The sequence shown here is derived from an EMBL/GenBank/DDBJ whole genome shotgun (WGS) entry which is preliminary data.</text>
</comment>
<proteinExistence type="predicted"/>
<sequence>MTDEQMPLSRRERNKYETRQRLLSAARTLFAERGVSGTTIDDLAEAADVSRATFFNYFPSKDAVVSALHDGHMQKLGVLIDGLLEREMTTNERIRLVLEDVTDATHRFREYLRAGELERDPAREQISPERTEQFHDQIRRLLDRGIVDGEVRTDFSAHFLAQTVAAVYISSVQYSRPPAADNTDNTGSFDDALRFIAEALEPRELSRDSGGDGTLVPVGEFAQQP</sequence>